<keyword evidence="1" id="KW-0472">Membrane</keyword>
<feature type="transmembrane region" description="Helical" evidence="1">
    <location>
        <begin position="12"/>
        <end position="31"/>
    </location>
</feature>
<evidence type="ECO:0000256" key="1">
    <source>
        <dbReference type="SAM" id="Phobius"/>
    </source>
</evidence>
<protein>
    <submittedName>
        <fullName evidence="2">Uncharacterized protein</fullName>
    </submittedName>
</protein>
<evidence type="ECO:0000313" key="2">
    <source>
        <dbReference type="EMBL" id="KKW17188.1"/>
    </source>
</evidence>
<organism evidence="2 3">
    <name type="scientific">Candidatus Kaiserbacteria bacterium GW2011_GWB1_50_17</name>
    <dbReference type="NCBI Taxonomy" id="1618673"/>
    <lineage>
        <taxon>Bacteria</taxon>
        <taxon>Candidatus Kaiseribacteriota</taxon>
    </lineage>
</organism>
<dbReference type="Proteomes" id="UP000034120">
    <property type="component" value="Unassembled WGS sequence"/>
</dbReference>
<proteinExistence type="predicted"/>
<accession>A0A0G1WEK0</accession>
<comment type="caution">
    <text evidence="2">The sequence shown here is derived from an EMBL/GenBank/DDBJ whole genome shotgun (WGS) entry which is preliminary data.</text>
</comment>
<sequence>METRHIQLERFSPMVITAGFAVVMLVGTLAWQTTRPWRKSTGEIRVAVTEQTKNSNNDIRWQRALEEGSVSGGVGGNVLNDPDGLSNIADNVLGTLVGSYVAMKEDGTYTPAQGNRVAETVSSELRANISYRTYGANDVKTDPDLPAGVSAQAGVSLARMLVYRSDLRIALEPLLENQSYELDIFASYIDTGDKTHLVELQRAAEGYHTAIEKVLQVVAPKNALTYQLDILNALSEFEMVLEKMAMYADDPYAAAALLRTFSGAETNILTSFDALAGYFRSYTRT</sequence>
<dbReference type="EMBL" id="LCQM01000023">
    <property type="protein sequence ID" value="KKW17188.1"/>
    <property type="molecule type" value="Genomic_DNA"/>
</dbReference>
<gene>
    <name evidence="2" type="ORF">UY57_C0023G0002</name>
</gene>
<reference evidence="2 3" key="1">
    <citation type="journal article" date="2015" name="Nature">
        <title>rRNA introns, odd ribosomes, and small enigmatic genomes across a large radiation of phyla.</title>
        <authorList>
            <person name="Brown C.T."/>
            <person name="Hug L.A."/>
            <person name="Thomas B.C."/>
            <person name="Sharon I."/>
            <person name="Castelle C.J."/>
            <person name="Singh A."/>
            <person name="Wilkins M.J."/>
            <person name="Williams K.H."/>
            <person name="Banfield J.F."/>
        </authorList>
    </citation>
    <scope>NUCLEOTIDE SEQUENCE [LARGE SCALE GENOMIC DNA]</scope>
</reference>
<dbReference type="AlphaFoldDB" id="A0A0G1WEK0"/>
<keyword evidence="1" id="KW-0812">Transmembrane</keyword>
<name>A0A0G1WEK0_9BACT</name>
<evidence type="ECO:0000313" key="3">
    <source>
        <dbReference type="Proteomes" id="UP000034120"/>
    </source>
</evidence>
<keyword evidence="1" id="KW-1133">Transmembrane helix</keyword>